<evidence type="ECO:0000313" key="16">
    <source>
        <dbReference type="EMBL" id="OXZ38253.1"/>
    </source>
</evidence>
<feature type="transmembrane region" description="Helical" evidence="14">
    <location>
        <begin position="123"/>
        <end position="143"/>
    </location>
</feature>
<accession>A0A233W0V6</accession>
<dbReference type="SMART" id="SM00388">
    <property type="entry name" value="HisKA"/>
    <property type="match status" value="1"/>
</dbReference>
<protein>
    <recommendedName>
        <fullName evidence="3">histidine kinase</fullName>
        <ecNumber evidence="3">2.7.13.3</ecNumber>
    </recommendedName>
</protein>
<evidence type="ECO:0000256" key="7">
    <source>
        <dbReference type="ARBA" id="ARBA00022692"/>
    </source>
</evidence>
<dbReference type="InterPro" id="IPR036097">
    <property type="entry name" value="HisK_dim/P_sf"/>
</dbReference>
<dbReference type="RefSeq" id="WP_012290698.1">
    <property type="nucleotide sequence ID" value="NZ_CABKMR010000001.1"/>
</dbReference>
<dbReference type="Gene3D" id="3.30.565.10">
    <property type="entry name" value="Histidine kinase-like ATPase, C-terminal domain"/>
    <property type="match status" value="1"/>
</dbReference>
<sequence>MIKWIKKSFRSIDGYVEKQLVDLLLYFSFGFILIFTVAFFIENIINVDNFSVLITLIYAFVGLFYSLIKVVRTIYKKKKNAFLIYQFLSNFKGKYYNIYVESLLTLLFLMYTMTTIMVSNRNLFGIIFIGAILAKIYISILINNLGKILLNKKVEAMYSGKDIDVFIDDEIYKDSVYLINHLHDSVINTMQDKINSEKMKTELITNISHDIKTPLTSIINYVDLLNHETDESEKKRYIEILEYNAKRLKTMVIDLIYASKTGTGNIDLEMEVVELNELVLQVYGQFDSDFNKIGLEFDYNDKRKTVLMMTDGAKLSRVIENIFSNIVKYSKHNTNVYGECDVVNDNIILKFSNVCKNKIEVSAEELMGQFVRGERSRHSEGSGLGLYIAKNLIELLGGTSKISIDEDRFIYEINFKVTRKKKMNK</sequence>
<evidence type="ECO:0000256" key="3">
    <source>
        <dbReference type="ARBA" id="ARBA00012438"/>
    </source>
</evidence>
<keyword evidence="13 14" id="KW-0472">Membrane</keyword>
<dbReference type="EMBL" id="NDYI01000011">
    <property type="protein sequence ID" value="OXZ38253.1"/>
    <property type="molecule type" value="Genomic_DNA"/>
</dbReference>
<dbReference type="GO" id="GO:0005524">
    <property type="term" value="F:ATP binding"/>
    <property type="evidence" value="ECO:0007669"/>
    <property type="project" value="UniProtKB-KW"/>
</dbReference>
<dbReference type="Pfam" id="PF02518">
    <property type="entry name" value="HATPase_c"/>
    <property type="match status" value="1"/>
</dbReference>
<organism evidence="16 17">
    <name type="scientific">Finegoldia magna</name>
    <name type="common">Peptostreptococcus magnus</name>
    <dbReference type="NCBI Taxonomy" id="1260"/>
    <lineage>
        <taxon>Bacteria</taxon>
        <taxon>Bacillati</taxon>
        <taxon>Bacillota</taxon>
        <taxon>Tissierellia</taxon>
        <taxon>Tissierellales</taxon>
        <taxon>Peptoniphilaceae</taxon>
        <taxon>Finegoldia</taxon>
    </lineage>
</organism>
<comment type="catalytic activity">
    <reaction evidence="1">
        <text>ATP + protein L-histidine = ADP + protein N-phospho-L-histidine.</text>
        <dbReference type="EC" id="2.7.13.3"/>
    </reaction>
</comment>
<evidence type="ECO:0000256" key="12">
    <source>
        <dbReference type="ARBA" id="ARBA00023012"/>
    </source>
</evidence>
<feature type="transmembrane region" description="Helical" evidence="14">
    <location>
        <begin position="53"/>
        <end position="75"/>
    </location>
</feature>
<keyword evidence="5" id="KW-0597">Phosphoprotein</keyword>
<evidence type="ECO:0000259" key="15">
    <source>
        <dbReference type="PROSITE" id="PS50109"/>
    </source>
</evidence>
<dbReference type="AlphaFoldDB" id="A0A233W0V6"/>
<feature type="transmembrane region" description="Helical" evidence="14">
    <location>
        <begin position="20"/>
        <end position="41"/>
    </location>
</feature>
<dbReference type="Pfam" id="PF00512">
    <property type="entry name" value="HisKA"/>
    <property type="match status" value="1"/>
</dbReference>
<evidence type="ECO:0000256" key="11">
    <source>
        <dbReference type="ARBA" id="ARBA00022989"/>
    </source>
</evidence>
<evidence type="ECO:0000256" key="5">
    <source>
        <dbReference type="ARBA" id="ARBA00022553"/>
    </source>
</evidence>
<reference evidence="17" key="1">
    <citation type="submission" date="2017-04" db="EMBL/GenBank/DDBJ databases">
        <title>Finegoldia magna isolated from orthopedic joint implant-associated infections.</title>
        <authorList>
            <person name="Bjorklund S."/>
            <person name="Bruggemann H."/>
            <person name="Jensen A."/>
            <person name="Hellmark B."/>
            <person name="Soderquist B."/>
        </authorList>
    </citation>
    <scope>NUCLEOTIDE SEQUENCE [LARGE SCALE GENOMIC DNA]</scope>
    <source>
        <strain evidence="17">08T492</strain>
    </source>
</reference>
<dbReference type="SUPFAM" id="SSF55874">
    <property type="entry name" value="ATPase domain of HSP90 chaperone/DNA topoisomerase II/histidine kinase"/>
    <property type="match status" value="1"/>
</dbReference>
<keyword evidence="12" id="KW-0902">Two-component regulatory system</keyword>
<evidence type="ECO:0000256" key="14">
    <source>
        <dbReference type="SAM" id="Phobius"/>
    </source>
</evidence>
<evidence type="ECO:0000256" key="4">
    <source>
        <dbReference type="ARBA" id="ARBA00022475"/>
    </source>
</evidence>
<dbReference type="SMART" id="SM00387">
    <property type="entry name" value="HATPase_c"/>
    <property type="match status" value="1"/>
</dbReference>
<keyword evidence="9 16" id="KW-0418">Kinase</keyword>
<dbReference type="PANTHER" id="PTHR45528">
    <property type="entry name" value="SENSOR HISTIDINE KINASE CPXA"/>
    <property type="match status" value="1"/>
</dbReference>
<keyword evidence="6" id="KW-0808">Transferase</keyword>
<comment type="caution">
    <text evidence="16">The sequence shown here is derived from an EMBL/GenBank/DDBJ whole genome shotgun (WGS) entry which is preliminary data.</text>
</comment>
<dbReference type="GO" id="GO:0000155">
    <property type="term" value="F:phosphorelay sensor kinase activity"/>
    <property type="evidence" value="ECO:0007669"/>
    <property type="project" value="InterPro"/>
</dbReference>
<dbReference type="OMA" id="NCHDISK"/>
<evidence type="ECO:0000256" key="6">
    <source>
        <dbReference type="ARBA" id="ARBA00022679"/>
    </source>
</evidence>
<dbReference type="Gene3D" id="1.10.287.130">
    <property type="match status" value="1"/>
</dbReference>
<evidence type="ECO:0000256" key="1">
    <source>
        <dbReference type="ARBA" id="ARBA00000085"/>
    </source>
</evidence>
<evidence type="ECO:0000256" key="2">
    <source>
        <dbReference type="ARBA" id="ARBA00004651"/>
    </source>
</evidence>
<evidence type="ECO:0000256" key="8">
    <source>
        <dbReference type="ARBA" id="ARBA00022741"/>
    </source>
</evidence>
<feature type="domain" description="Histidine kinase" evidence="15">
    <location>
        <begin position="206"/>
        <end position="419"/>
    </location>
</feature>
<evidence type="ECO:0000256" key="10">
    <source>
        <dbReference type="ARBA" id="ARBA00022840"/>
    </source>
</evidence>
<evidence type="ECO:0000256" key="13">
    <source>
        <dbReference type="ARBA" id="ARBA00023136"/>
    </source>
</evidence>
<keyword evidence="11 14" id="KW-1133">Transmembrane helix</keyword>
<dbReference type="Proteomes" id="UP000215361">
    <property type="component" value="Unassembled WGS sequence"/>
</dbReference>
<dbReference type="PANTHER" id="PTHR45528:SF1">
    <property type="entry name" value="SENSOR HISTIDINE KINASE CPXA"/>
    <property type="match status" value="1"/>
</dbReference>
<dbReference type="InterPro" id="IPR036890">
    <property type="entry name" value="HATPase_C_sf"/>
</dbReference>
<dbReference type="InterPro" id="IPR005467">
    <property type="entry name" value="His_kinase_dom"/>
</dbReference>
<dbReference type="GO" id="GO:0005886">
    <property type="term" value="C:plasma membrane"/>
    <property type="evidence" value="ECO:0007669"/>
    <property type="project" value="UniProtKB-SubCell"/>
</dbReference>
<keyword evidence="7 14" id="KW-0812">Transmembrane</keyword>
<keyword evidence="4" id="KW-1003">Cell membrane</keyword>
<evidence type="ECO:0000256" key="9">
    <source>
        <dbReference type="ARBA" id="ARBA00022777"/>
    </source>
</evidence>
<proteinExistence type="predicted"/>
<comment type="subcellular location">
    <subcellularLocation>
        <location evidence="2">Cell membrane</location>
        <topology evidence="2">Multi-pass membrane protein</topology>
    </subcellularLocation>
</comment>
<evidence type="ECO:0000313" key="17">
    <source>
        <dbReference type="Proteomes" id="UP000215361"/>
    </source>
</evidence>
<dbReference type="InterPro" id="IPR003594">
    <property type="entry name" value="HATPase_dom"/>
</dbReference>
<dbReference type="SUPFAM" id="SSF47384">
    <property type="entry name" value="Homodimeric domain of signal transducing histidine kinase"/>
    <property type="match status" value="1"/>
</dbReference>
<dbReference type="PROSITE" id="PS50109">
    <property type="entry name" value="HIS_KIN"/>
    <property type="match status" value="1"/>
</dbReference>
<gene>
    <name evidence="16" type="ORF">B9N56_04390</name>
</gene>
<name>A0A233W0V6_FINMA</name>
<feature type="transmembrane region" description="Helical" evidence="14">
    <location>
        <begin position="96"/>
        <end position="117"/>
    </location>
</feature>
<keyword evidence="8" id="KW-0547">Nucleotide-binding</keyword>
<dbReference type="InterPro" id="IPR050398">
    <property type="entry name" value="HssS/ArlS-like"/>
</dbReference>
<dbReference type="InterPro" id="IPR003661">
    <property type="entry name" value="HisK_dim/P_dom"/>
</dbReference>
<keyword evidence="10" id="KW-0067">ATP-binding</keyword>
<dbReference type="EC" id="2.7.13.3" evidence="3"/>
<dbReference type="CDD" id="cd00082">
    <property type="entry name" value="HisKA"/>
    <property type="match status" value="1"/>
</dbReference>